<evidence type="ECO:0000313" key="1">
    <source>
        <dbReference type="EMBL" id="ABR16611.1"/>
    </source>
</evidence>
<name>B8LLT1_PICSI</name>
<dbReference type="AlphaFoldDB" id="B8LLT1"/>
<proteinExistence type="evidence at transcript level"/>
<sequence>MPYNTKLPECITHINHRRFPPEKTRPHLKTFFGLSMLD</sequence>
<organism evidence="1">
    <name type="scientific">Picea sitchensis</name>
    <name type="common">Sitka spruce</name>
    <name type="synonym">Pinus sitchensis</name>
    <dbReference type="NCBI Taxonomy" id="3332"/>
    <lineage>
        <taxon>Eukaryota</taxon>
        <taxon>Viridiplantae</taxon>
        <taxon>Streptophyta</taxon>
        <taxon>Embryophyta</taxon>
        <taxon>Tracheophyta</taxon>
        <taxon>Spermatophyta</taxon>
        <taxon>Pinopsida</taxon>
        <taxon>Pinidae</taxon>
        <taxon>Conifers I</taxon>
        <taxon>Pinales</taxon>
        <taxon>Pinaceae</taxon>
        <taxon>Picea</taxon>
    </lineage>
</organism>
<reference evidence="1" key="1">
    <citation type="submission" date="2007-06" db="EMBL/GenBank/DDBJ databases">
        <title>Full length cDNA sequences from Sitka Spruce (Picea sitchensis).</title>
        <authorList>
            <person name="Ralph S.G."/>
            <person name="Chun H.E."/>
            <person name="Liao N."/>
            <person name="Ali J."/>
            <person name="Reid K."/>
            <person name="Kolosova N."/>
            <person name="Cooper N."/>
            <person name="Cullis C."/>
            <person name="Jancsik S."/>
            <person name="Moore R."/>
            <person name="Mayo M."/>
            <person name="Wagner S."/>
            <person name="Holt R.A."/>
            <person name="Jones S.J.M."/>
            <person name="Marra M.A."/>
            <person name="Ritland C.E."/>
            <person name="Ritland K."/>
            <person name="Bohlmann J."/>
        </authorList>
    </citation>
    <scope>NUCLEOTIDE SEQUENCE</scope>
    <source>
        <tissue evidence="1">Green portion of the leader tissue</tissue>
    </source>
</reference>
<accession>B8LLT1</accession>
<dbReference type="EMBL" id="EF676726">
    <property type="protein sequence ID" value="ABR16611.1"/>
    <property type="molecule type" value="mRNA"/>
</dbReference>
<protein>
    <submittedName>
        <fullName evidence="1">Uncharacterized protein</fullName>
    </submittedName>
</protein>